<comment type="caution">
    <text evidence="4">The sequence shown here is derived from an EMBL/GenBank/DDBJ whole genome shotgun (WGS) entry which is preliminary data.</text>
</comment>
<dbReference type="InterPro" id="IPR002350">
    <property type="entry name" value="Kazal_dom"/>
</dbReference>
<feature type="signal peptide" evidence="2">
    <location>
        <begin position="1"/>
        <end position="17"/>
    </location>
</feature>
<organism evidence="4 5">
    <name type="scientific">Allacma fusca</name>
    <dbReference type="NCBI Taxonomy" id="39272"/>
    <lineage>
        <taxon>Eukaryota</taxon>
        <taxon>Metazoa</taxon>
        <taxon>Ecdysozoa</taxon>
        <taxon>Arthropoda</taxon>
        <taxon>Hexapoda</taxon>
        <taxon>Collembola</taxon>
        <taxon>Symphypleona</taxon>
        <taxon>Sminthuridae</taxon>
        <taxon>Allacma</taxon>
    </lineage>
</organism>
<feature type="domain" description="Kazal-like" evidence="3">
    <location>
        <begin position="78"/>
        <end position="131"/>
    </location>
</feature>
<dbReference type="AlphaFoldDB" id="A0A8J2LHH8"/>
<name>A0A8J2LHH8_9HEXA</name>
<dbReference type="PROSITE" id="PS51465">
    <property type="entry name" value="KAZAL_2"/>
    <property type="match status" value="1"/>
</dbReference>
<proteinExistence type="predicted"/>
<dbReference type="CDD" id="cd00104">
    <property type="entry name" value="KAZAL_FS"/>
    <property type="match status" value="1"/>
</dbReference>
<sequence length="131" mass="13823">MLSSLLVGIISSAVILCKPRPDSQPPQSQLTVLPHVEIINPGTPDQKSSAPAISPVPSNPSPSNFGIHLEEVHDVQSNTDAPNTQGPKAPQCPRLYKPVCGSDNKTYNSPCELETAQGSDSNLKQAKDGPC</sequence>
<accession>A0A8J2LHH8</accession>
<gene>
    <name evidence="4" type="ORF">AFUS01_LOCUS40494</name>
</gene>
<feature type="chain" id="PRO_5035243089" description="Kazal-like domain-containing protein" evidence="2">
    <location>
        <begin position="18"/>
        <end position="131"/>
    </location>
</feature>
<evidence type="ECO:0000256" key="2">
    <source>
        <dbReference type="SAM" id="SignalP"/>
    </source>
</evidence>
<evidence type="ECO:0000313" key="5">
    <source>
        <dbReference type="Proteomes" id="UP000708208"/>
    </source>
</evidence>
<dbReference type="Proteomes" id="UP000708208">
    <property type="component" value="Unassembled WGS sequence"/>
</dbReference>
<feature type="region of interest" description="Disordered" evidence="1">
    <location>
        <begin position="37"/>
        <end position="95"/>
    </location>
</feature>
<reference evidence="4" key="1">
    <citation type="submission" date="2021-06" db="EMBL/GenBank/DDBJ databases">
        <authorList>
            <person name="Hodson N. C."/>
            <person name="Mongue J. A."/>
            <person name="Jaron S. K."/>
        </authorList>
    </citation>
    <scope>NUCLEOTIDE SEQUENCE</scope>
</reference>
<feature type="compositionally biased region" description="Low complexity" evidence="1">
    <location>
        <begin position="48"/>
        <end position="64"/>
    </location>
</feature>
<evidence type="ECO:0000259" key="3">
    <source>
        <dbReference type="PROSITE" id="PS51465"/>
    </source>
</evidence>
<evidence type="ECO:0000313" key="4">
    <source>
        <dbReference type="EMBL" id="CAG7830707.1"/>
    </source>
</evidence>
<feature type="region of interest" description="Disordered" evidence="1">
    <location>
        <begin position="107"/>
        <end position="131"/>
    </location>
</feature>
<dbReference type="EMBL" id="CAJVCH010557237">
    <property type="protein sequence ID" value="CAG7830707.1"/>
    <property type="molecule type" value="Genomic_DNA"/>
</dbReference>
<protein>
    <recommendedName>
        <fullName evidence="3">Kazal-like domain-containing protein</fullName>
    </recommendedName>
</protein>
<feature type="compositionally biased region" description="Polar residues" evidence="1">
    <location>
        <begin position="75"/>
        <end position="86"/>
    </location>
</feature>
<dbReference type="OrthoDB" id="328123at2759"/>
<keyword evidence="5" id="KW-1185">Reference proteome</keyword>
<dbReference type="SMART" id="SM00280">
    <property type="entry name" value="KAZAL"/>
    <property type="match status" value="1"/>
</dbReference>
<dbReference type="Pfam" id="PF00050">
    <property type="entry name" value="Kazal_1"/>
    <property type="match status" value="1"/>
</dbReference>
<evidence type="ECO:0000256" key="1">
    <source>
        <dbReference type="SAM" id="MobiDB-lite"/>
    </source>
</evidence>
<keyword evidence="2" id="KW-0732">Signal</keyword>